<dbReference type="InterPro" id="IPR000620">
    <property type="entry name" value="EamA_dom"/>
</dbReference>
<dbReference type="AlphaFoldDB" id="A0A9X4R5R5"/>
<feature type="transmembrane region" description="Helical" evidence="6">
    <location>
        <begin position="243"/>
        <end position="264"/>
    </location>
</feature>
<evidence type="ECO:0000256" key="1">
    <source>
        <dbReference type="ARBA" id="ARBA00004651"/>
    </source>
</evidence>
<comment type="caution">
    <text evidence="8">The sequence shown here is derived from an EMBL/GenBank/DDBJ whole genome shotgun (WGS) entry which is preliminary data.</text>
</comment>
<evidence type="ECO:0000256" key="5">
    <source>
        <dbReference type="ARBA" id="ARBA00023136"/>
    </source>
</evidence>
<dbReference type="PANTHER" id="PTHR32322">
    <property type="entry name" value="INNER MEMBRANE TRANSPORTER"/>
    <property type="match status" value="1"/>
</dbReference>
<dbReference type="RefSeq" id="WP_268153441.1">
    <property type="nucleotide sequence ID" value="NZ_JAPPUW010000022.1"/>
</dbReference>
<feature type="domain" description="EamA" evidence="7">
    <location>
        <begin position="156"/>
        <end position="287"/>
    </location>
</feature>
<feature type="transmembrane region" description="Helical" evidence="6">
    <location>
        <begin position="213"/>
        <end position="236"/>
    </location>
</feature>
<reference evidence="8" key="1">
    <citation type="submission" date="2019-02" db="EMBL/GenBank/DDBJ databases">
        <title>Draft genome of the type strain Pelomonas aquatica CCUG 52575T.</title>
        <authorList>
            <person name="Gomila M."/>
            <person name="Lalucat J."/>
        </authorList>
    </citation>
    <scope>NUCLEOTIDE SEQUENCE</scope>
    <source>
        <strain evidence="8">CCUG 52575</strain>
    </source>
</reference>
<evidence type="ECO:0000256" key="3">
    <source>
        <dbReference type="ARBA" id="ARBA00022692"/>
    </source>
</evidence>
<name>A0A9X4R5R5_9BURK</name>
<dbReference type="InterPro" id="IPR050638">
    <property type="entry name" value="AA-Vitamin_Transporters"/>
</dbReference>
<keyword evidence="3 6" id="KW-0812">Transmembrane</keyword>
<feature type="domain" description="EamA" evidence="7">
    <location>
        <begin position="12"/>
        <end position="140"/>
    </location>
</feature>
<evidence type="ECO:0000256" key="4">
    <source>
        <dbReference type="ARBA" id="ARBA00022989"/>
    </source>
</evidence>
<comment type="subcellular location">
    <subcellularLocation>
        <location evidence="1">Cell membrane</location>
        <topology evidence="1">Multi-pass membrane protein</topology>
    </subcellularLocation>
</comment>
<gene>
    <name evidence="8" type="ORF">EXJ73_15940</name>
</gene>
<evidence type="ECO:0000313" key="8">
    <source>
        <dbReference type="EMBL" id="MDG0863955.1"/>
    </source>
</evidence>
<proteinExistence type="predicted"/>
<feature type="transmembrane region" description="Helical" evidence="6">
    <location>
        <begin position="126"/>
        <end position="144"/>
    </location>
</feature>
<dbReference type="InterPro" id="IPR037185">
    <property type="entry name" value="EmrE-like"/>
</dbReference>
<feature type="transmembrane region" description="Helical" evidence="6">
    <location>
        <begin position="96"/>
        <end position="114"/>
    </location>
</feature>
<evidence type="ECO:0000259" key="7">
    <source>
        <dbReference type="Pfam" id="PF00892"/>
    </source>
</evidence>
<dbReference type="Proteomes" id="UP001152766">
    <property type="component" value="Unassembled WGS sequence"/>
</dbReference>
<keyword evidence="5 6" id="KW-0472">Membrane</keyword>
<dbReference type="EMBL" id="SGUG01000024">
    <property type="protein sequence ID" value="MDG0863955.1"/>
    <property type="molecule type" value="Genomic_DNA"/>
</dbReference>
<keyword evidence="9" id="KW-1185">Reference proteome</keyword>
<feature type="transmembrane region" description="Helical" evidence="6">
    <location>
        <begin position="180"/>
        <end position="201"/>
    </location>
</feature>
<dbReference type="SUPFAM" id="SSF103481">
    <property type="entry name" value="Multidrug resistance efflux transporter EmrE"/>
    <property type="match status" value="2"/>
</dbReference>
<accession>A0A9X4R5R5</accession>
<dbReference type="Pfam" id="PF00892">
    <property type="entry name" value="EamA"/>
    <property type="match status" value="2"/>
</dbReference>
<dbReference type="PANTHER" id="PTHR32322:SF18">
    <property type="entry name" value="S-ADENOSYLMETHIONINE_S-ADENOSYLHOMOCYSTEINE TRANSPORTER"/>
    <property type="match status" value="1"/>
</dbReference>
<keyword evidence="4 6" id="KW-1133">Transmembrane helix</keyword>
<evidence type="ECO:0000256" key="2">
    <source>
        <dbReference type="ARBA" id="ARBA00022475"/>
    </source>
</evidence>
<keyword evidence="2" id="KW-1003">Cell membrane</keyword>
<feature type="transmembrane region" description="Helical" evidence="6">
    <location>
        <begin position="150"/>
        <end position="168"/>
    </location>
</feature>
<organism evidence="8 9">
    <name type="scientific">Pelomonas aquatica</name>
    <dbReference type="NCBI Taxonomy" id="431058"/>
    <lineage>
        <taxon>Bacteria</taxon>
        <taxon>Pseudomonadati</taxon>
        <taxon>Pseudomonadota</taxon>
        <taxon>Betaproteobacteria</taxon>
        <taxon>Burkholderiales</taxon>
        <taxon>Sphaerotilaceae</taxon>
        <taxon>Roseateles</taxon>
    </lineage>
</organism>
<feature type="transmembrane region" description="Helical" evidence="6">
    <location>
        <begin position="36"/>
        <end position="57"/>
    </location>
</feature>
<evidence type="ECO:0000256" key="6">
    <source>
        <dbReference type="SAM" id="Phobius"/>
    </source>
</evidence>
<feature type="transmembrane region" description="Helical" evidence="6">
    <location>
        <begin position="270"/>
        <end position="290"/>
    </location>
</feature>
<protein>
    <submittedName>
        <fullName evidence="8">EamA family transporter</fullName>
    </submittedName>
</protein>
<sequence>MTRLTRSQAIPLVLLTLVWGLNWPVMKSAVNAYPPMTFRALSMLAGLPCLALALRFFKVPFRIARQDWAAVALLALTNMVVWHVCLMLALPGLPSGRAAILGYTMPVFSALWGLGFYGERVRGRQALGILAAGVGVVLLLWHEFARMRGAPVSAAVLLFGTAIWALGTQQLRRTQVQAPTLAIAFWMTVITTAVACGWSSATESARWAIPDPRVFGAIAYNAALIFGFCQPAWFSLARSLPPVASSVSICMIPVIGLLSGAALLGETLHWQDGAAIALILGAIVLVLWPARPLSTSAELQEA</sequence>
<dbReference type="GO" id="GO:0005886">
    <property type="term" value="C:plasma membrane"/>
    <property type="evidence" value="ECO:0007669"/>
    <property type="project" value="UniProtKB-SubCell"/>
</dbReference>
<feature type="transmembrane region" description="Helical" evidence="6">
    <location>
        <begin position="69"/>
        <end position="90"/>
    </location>
</feature>
<evidence type="ECO:0000313" key="9">
    <source>
        <dbReference type="Proteomes" id="UP001152766"/>
    </source>
</evidence>